<keyword evidence="2" id="KW-0808">Transferase</keyword>
<feature type="region of interest" description="Disordered" evidence="1">
    <location>
        <begin position="125"/>
        <end position="162"/>
    </location>
</feature>
<protein>
    <submittedName>
        <fullName evidence="2">Guanylate kinase-associated protein mars-like</fullName>
    </submittedName>
</protein>
<accession>A0AAU9FMA6</accession>
<evidence type="ECO:0000313" key="3">
    <source>
        <dbReference type="Proteomes" id="UP001500889"/>
    </source>
</evidence>
<reference evidence="2 3" key="1">
    <citation type="submission" date="2024-02" db="EMBL/GenBank/DDBJ databases">
        <title>A chromosome-level genome assembly of Drosophila madeirensis, a fruit fly species endemic to Madeira island.</title>
        <authorList>
            <person name="Tomihara K."/>
            <person name="Llopart A."/>
            <person name="Yamamoto D."/>
        </authorList>
    </citation>
    <scope>NUCLEOTIDE SEQUENCE [LARGE SCALE GENOMIC DNA]</scope>
    <source>
        <strain evidence="2 3">RF1</strain>
    </source>
</reference>
<feature type="compositionally biased region" description="Polar residues" evidence="1">
    <location>
        <begin position="135"/>
        <end position="144"/>
    </location>
</feature>
<organism evidence="2 3">
    <name type="scientific">Drosophila madeirensis</name>
    <name type="common">Fruit fly</name>
    <dbReference type="NCBI Taxonomy" id="30013"/>
    <lineage>
        <taxon>Eukaryota</taxon>
        <taxon>Metazoa</taxon>
        <taxon>Ecdysozoa</taxon>
        <taxon>Arthropoda</taxon>
        <taxon>Hexapoda</taxon>
        <taxon>Insecta</taxon>
        <taxon>Pterygota</taxon>
        <taxon>Neoptera</taxon>
        <taxon>Endopterygota</taxon>
        <taxon>Diptera</taxon>
        <taxon>Brachycera</taxon>
        <taxon>Muscomorpha</taxon>
        <taxon>Ephydroidea</taxon>
        <taxon>Drosophilidae</taxon>
        <taxon>Drosophila</taxon>
        <taxon>Sophophora</taxon>
    </lineage>
</organism>
<keyword evidence="2" id="KW-0418">Kinase</keyword>
<dbReference type="GO" id="GO:0016301">
    <property type="term" value="F:kinase activity"/>
    <property type="evidence" value="ECO:0007669"/>
    <property type="project" value="UniProtKB-KW"/>
</dbReference>
<keyword evidence="3" id="KW-1185">Reference proteome</keyword>
<gene>
    <name evidence="2" type="ORF">DMAD_05203</name>
</gene>
<sequence length="408" mass="45797">MECYYKELHKKQPFRSLRGKNMDKQKVARTMQRQDNFQRNRINGVCSTLFENEATKPNVVAPQANKSTRKELFLKRFLKWKASKKDQTRDKQTSRRGQQVHSVPTLVYKFAYSSEIFTPPPNIQKENAPVFGPPKNQSFGLVNNPQPQSQPQPVKSGGTTGKTLIGKVTPYPAPSCHQPETKISKTKLPAVAVEPHVTSSQKRALAGLVKPKHIRGGGGAAGKLKKTQEQTKGTAFKHRPDTPVSIRMKAKNIITRVNLQRLVRNLPKLRVELIQVVCMELPPNTPFSGTRTRARQLALATSTQRRSNKPSENGWESFGNISIISPVQQTSQDKNDSEDLEAPNKALQSILTLGTTKRQHRGVGFRTKSNIRCFKFAYEEGNISDYETAFGASKLEVCKNCEVAKRHI</sequence>
<evidence type="ECO:0000313" key="2">
    <source>
        <dbReference type="EMBL" id="BFF96606.1"/>
    </source>
</evidence>
<evidence type="ECO:0000256" key="1">
    <source>
        <dbReference type="SAM" id="MobiDB-lite"/>
    </source>
</evidence>
<proteinExistence type="predicted"/>
<dbReference type="Proteomes" id="UP001500889">
    <property type="component" value="Chromosome J"/>
</dbReference>
<dbReference type="EMBL" id="AP029265">
    <property type="protein sequence ID" value="BFF96606.1"/>
    <property type="molecule type" value="Genomic_DNA"/>
</dbReference>
<feature type="region of interest" description="Disordered" evidence="1">
    <location>
        <begin position="288"/>
        <end position="318"/>
    </location>
</feature>
<name>A0AAU9FMA6_DROMD</name>
<dbReference type="AlphaFoldDB" id="A0AAU9FMA6"/>
<feature type="region of interest" description="Disordered" evidence="1">
    <location>
        <begin position="212"/>
        <end position="240"/>
    </location>
</feature>